<reference evidence="4 5" key="1">
    <citation type="submission" date="2023-07" db="EMBL/GenBank/DDBJ databases">
        <title>Sequencing the genomes of 1000 actinobacteria strains.</title>
        <authorList>
            <person name="Klenk H.-P."/>
        </authorList>
    </citation>
    <scope>NUCLEOTIDE SEQUENCE [LARGE SCALE GENOMIC DNA]</scope>
    <source>
        <strain evidence="4 5">DSM 44388</strain>
    </source>
</reference>
<dbReference type="Pfam" id="PF03372">
    <property type="entry name" value="Exo_endo_phos"/>
    <property type="match status" value="1"/>
</dbReference>
<dbReference type="EMBL" id="JAUSQZ010000001">
    <property type="protein sequence ID" value="MDP9828847.1"/>
    <property type="molecule type" value="Genomic_DNA"/>
</dbReference>
<keyword evidence="5" id="KW-1185">Reference proteome</keyword>
<accession>A0ABT9P823</accession>
<keyword evidence="2" id="KW-0812">Transmembrane</keyword>
<organism evidence="4 5">
    <name type="scientific">Kineosporia succinea</name>
    <dbReference type="NCBI Taxonomy" id="84632"/>
    <lineage>
        <taxon>Bacteria</taxon>
        <taxon>Bacillati</taxon>
        <taxon>Actinomycetota</taxon>
        <taxon>Actinomycetes</taxon>
        <taxon>Kineosporiales</taxon>
        <taxon>Kineosporiaceae</taxon>
        <taxon>Kineosporia</taxon>
    </lineage>
</organism>
<keyword evidence="4" id="KW-0255">Endonuclease</keyword>
<dbReference type="Gene3D" id="3.60.10.10">
    <property type="entry name" value="Endonuclease/exonuclease/phosphatase"/>
    <property type="match status" value="1"/>
</dbReference>
<dbReference type="RefSeq" id="WP_307246448.1">
    <property type="nucleotide sequence ID" value="NZ_JAUSQZ010000001.1"/>
</dbReference>
<evidence type="ECO:0000313" key="5">
    <source>
        <dbReference type="Proteomes" id="UP001235712"/>
    </source>
</evidence>
<comment type="caution">
    <text evidence="4">The sequence shown here is derived from an EMBL/GenBank/DDBJ whole genome shotgun (WGS) entry which is preliminary data.</text>
</comment>
<feature type="transmembrane region" description="Helical" evidence="2">
    <location>
        <begin position="74"/>
        <end position="94"/>
    </location>
</feature>
<feature type="compositionally biased region" description="Low complexity" evidence="1">
    <location>
        <begin position="103"/>
        <end position="131"/>
    </location>
</feature>
<proteinExistence type="predicted"/>
<evidence type="ECO:0000256" key="1">
    <source>
        <dbReference type="SAM" id="MobiDB-lite"/>
    </source>
</evidence>
<dbReference type="InterPro" id="IPR005135">
    <property type="entry name" value="Endo/exonuclease/phosphatase"/>
</dbReference>
<name>A0ABT9P823_9ACTN</name>
<dbReference type="InterPro" id="IPR036691">
    <property type="entry name" value="Endo/exonu/phosph_ase_sf"/>
</dbReference>
<dbReference type="Proteomes" id="UP001235712">
    <property type="component" value="Unassembled WGS sequence"/>
</dbReference>
<dbReference type="SUPFAM" id="SSF56219">
    <property type="entry name" value="DNase I-like"/>
    <property type="match status" value="1"/>
</dbReference>
<keyword evidence="4" id="KW-0378">Hydrolase</keyword>
<feature type="transmembrane region" description="Helical" evidence="2">
    <location>
        <begin position="45"/>
        <end position="67"/>
    </location>
</feature>
<protein>
    <submittedName>
        <fullName evidence="4">Endonuclease/exonuclease/phosphatase (EEP) superfamily protein YafD</fullName>
    </submittedName>
</protein>
<gene>
    <name evidence="4" type="ORF">J2S57_004596</name>
</gene>
<feature type="region of interest" description="Disordered" evidence="1">
    <location>
        <begin position="100"/>
        <end position="131"/>
    </location>
</feature>
<evidence type="ECO:0000313" key="4">
    <source>
        <dbReference type="EMBL" id="MDP9828847.1"/>
    </source>
</evidence>
<feature type="domain" description="Endonuclease/exonuclease/phosphatase" evidence="3">
    <location>
        <begin position="149"/>
        <end position="349"/>
    </location>
</feature>
<keyword evidence="4" id="KW-0540">Nuclease</keyword>
<sequence length="360" mass="37992">MTAGILTGRPLIATTAMLGVVAYGALATLHVVLRQLAGDHFSWLYVLNMLAVVLWAPALPALLLLLLGRFWWPAVALCVLPAVMWATTFGPYLVPGRDSPGQAATAPGTSAPGTSAPGTSAPGTSAPGTSAPGTSLRVIFWNVKPRDPSVDLAALVAESTPDIVMMAELPGDFEDEVVAAVPSLPYHYFAPAVQAEVACCGETAVLSRYPIVDARTIEGLPAQARTAAVVTLDVDGTRMDVVPLHLASPLAGRGVRDLGRQARLREDETAVIADALRDHDVPLLVGGDLNSSMANTPRRLLRDAGLEDLQLESGSGLGTTRRKLRIDWLFASGLRTGRAWTGNARDSDHRPVLADVVLPR</sequence>
<dbReference type="GO" id="GO:0004519">
    <property type="term" value="F:endonuclease activity"/>
    <property type="evidence" value="ECO:0007669"/>
    <property type="project" value="UniProtKB-KW"/>
</dbReference>
<feature type="transmembrane region" description="Helical" evidence="2">
    <location>
        <begin position="12"/>
        <end position="33"/>
    </location>
</feature>
<keyword evidence="2" id="KW-1133">Transmembrane helix</keyword>
<keyword evidence="2" id="KW-0472">Membrane</keyword>
<evidence type="ECO:0000259" key="3">
    <source>
        <dbReference type="Pfam" id="PF03372"/>
    </source>
</evidence>
<evidence type="ECO:0000256" key="2">
    <source>
        <dbReference type="SAM" id="Phobius"/>
    </source>
</evidence>